<proteinExistence type="predicted"/>
<name>A0A812F0W7_9ARCH</name>
<comment type="caution">
    <text evidence="1">The sequence shown here is derived from an EMBL/GenBank/DDBJ whole genome shotgun (WGS) entry which is preliminary data.</text>
</comment>
<dbReference type="InterPro" id="IPR051827">
    <property type="entry name" value="Cas4_exonuclease"/>
</dbReference>
<evidence type="ECO:0000313" key="2">
    <source>
        <dbReference type="Proteomes" id="UP000655759"/>
    </source>
</evidence>
<dbReference type="Proteomes" id="UP000655759">
    <property type="component" value="Unassembled WGS sequence"/>
</dbReference>
<organism evidence="1 2">
    <name type="scientific">Candidatus Nitrosotenuis uzonensis</name>
    <dbReference type="NCBI Taxonomy" id="1407055"/>
    <lineage>
        <taxon>Archaea</taxon>
        <taxon>Nitrososphaerota</taxon>
        <taxon>Candidatus Nitrosotenuis</taxon>
    </lineage>
</organism>
<sequence length="215" mass="24636">MMGDRDYRKTITSAADAITKEVDLQVAEPADNKTIYLHEVTRCMRRSYYDRFERLEPETKGFGNLFGGLIRKLPYGSKMAEFAIEDIKLRGQSDMIVDDIVIVFKTVSIAPETPFASDILYLNACMWISGKQDGVIIYITGDGSETSFVSAKEKKMFEEVIRRVRVFSNLVGERKVPILEPSAECTQCQYYERCYIKRNEGKQFSLTELFGLKNK</sequence>
<gene>
    <name evidence="1" type="ORF">NUZ5A_20691</name>
</gene>
<protein>
    <recommendedName>
        <fullName evidence="3">DUF83 domain-containing protein</fullName>
    </recommendedName>
</protein>
<dbReference type="PANTHER" id="PTHR36531:SF2">
    <property type="entry name" value="CRISPR-ASSOCIATED EXONUCLEASE CAS4"/>
    <property type="match status" value="1"/>
</dbReference>
<evidence type="ECO:0008006" key="3">
    <source>
        <dbReference type="Google" id="ProtNLM"/>
    </source>
</evidence>
<reference evidence="1" key="1">
    <citation type="submission" date="2021-02" db="EMBL/GenBank/DDBJ databases">
        <authorList>
            <person name="Han P."/>
        </authorList>
    </citation>
    <scope>NUCLEOTIDE SEQUENCE</scope>
    <source>
        <strain evidence="1">Candidatus Nitrosotenuis uzonensis 5A</strain>
    </source>
</reference>
<dbReference type="Gene3D" id="3.90.320.10">
    <property type="match status" value="1"/>
</dbReference>
<dbReference type="AlphaFoldDB" id="A0A812F0W7"/>
<accession>A0A812F0W7</accession>
<evidence type="ECO:0000313" key="1">
    <source>
        <dbReference type="EMBL" id="CAE6489995.1"/>
    </source>
</evidence>
<dbReference type="EMBL" id="CAJNAQ010000002">
    <property type="protein sequence ID" value="CAE6489995.1"/>
    <property type="molecule type" value="Genomic_DNA"/>
</dbReference>
<dbReference type="PANTHER" id="PTHR36531">
    <property type="entry name" value="CRISPR-ASSOCIATED EXONUCLEASE CAS4"/>
    <property type="match status" value="1"/>
</dbReference>
<dbReference type="InterPro" id="IPR011604">
    <property type="entry name" value="PDDEXK-like_dom_sf"/>
</dbReference>